<reference evidence="3" key="1">
    <citation type="submission" date="2016-11" db="UniProtKB">
        <authorList>
            <consortium name="WormBaseParasite"/>
        </authorList>
    </citation>
    <scope>IDENTIFICATION</scope>
</reference>
<feature type="compositionally biased region" description="Basic and acidic residues" evidence="1">
    <location>
        <begin position="183"/>
        <end position="201"/>
    </location>
</feature>
<dbReference type="WBParaSite" id="Hba_02941">
    <property type="protein sequence ID" value="Hba_02941"/>
    <property type="gene ID" value="Hba_02941"/>
</dbReference>
<evidence type="ECO:0000313" key="2">
    <source>
        <dbReference type="Proteomes" id="UP000095283"/>
    </source>
</evidence>
<keyword evidence="2" id="KW-1185">Reference proteome</keyword>
<feature type="compositionally biased region" description="Low complexity" evidence="1">
    <location>
        <begin position="100"/>
        <end position="112"/>
    </location>
</feature>
<feature type="compositionally biased region" description="Low complexity" evidence="1">
    <location>
        <begin position="9"/>
        <end position="20"/>
    </location>
</feature>
<accession>A0A1I7WDM6</accession>
<feature type="region of interest" description="Disordered" evidence="1">
    <location>
        <begin position="175"/>
        <end position="216"/>
    </location>
</feature>
<evidence type="ECO:0000313" key="3">
    <source>
        <dbReference type="WBParaSite" id="Hba_02941"/>
    </source>
</evidence>
<sequence length="306" mass="32957">MPSGSSIGARVRASVSAASRKLAPSSRLAGNNRRKSAPTSSRAMWGTTRPTQPMMPASDTAAAVHRVAAAINVQRSGVTATPSALASSSPRPSRFTRQRSSTSGTSPISSSGAVTLRSSMTTAFKPPSSQKVMDGNWVYGSASSFSSEMPCRYGNAGQHQYQHWVVPAHQCGHQADQANRTEPSGKCDALHQQHRQAEEQAQRSTQAGTGGDAQNVRRHQRIAEHGLIGGTGRRQHSANQNGGQHAWQADMPERGLHGRRAGFADAEQLPADGMQQRRRTYRKLADRERQQQHRQQQAPATGMPGQ</sequence>
<feature type="region of interest" description="Disordered" evidence="1">
    <location>
        <begin position="1"/>
        <end position="62"/>
    </location>
</feature>
<feature type="region of interest" description="Disordered" evidence="1">
    <location>
        <begin position="253"/>
        <end position="306"/>
    </location>
</feature>
<protein>
    <submittedName>
        <fullName evidence="3">Uncharacterized protein</fullName>
    </submittedName>
</protein>
<proteinExistence type="predicted"/>
<dbReference type="Proteomes" id="UP000095283">
    <property type="component" value="Unplaced"/>
</dbReference>
<feature type="region of interest" description="Disordered" evidence="1">
    <location>
        <begin position="77"/>
        <end position="114"/>
    </location>
</feature>
<name>A0A1I7WDM6_HETBA</name>
<feature type="region of interest" description="Disordered" evidence="1">
    <location>
        <begin position="227"/>
        <end position="246"/>
    </location>
</feature>
<organism evidence="2 3">
    <name type="scientific">Heterorhabditis bacteriophora</name>
    <name type="common">Entomopathogenic nematode worm</name>
    <dbReference type="NCBI Taxonomy" id="37862"/>
    <lineage>
        <taxon>Eukaryota</taxon>
        <taxon>Metazoa</taxon>
        <taxon>Ecdysozoa</taxon>
        <taxon>Nematoda</taxon>
        <taxon>Chromadorea</taxon>
        <taxon>Rhabditida</taxon>
        <taxon>Rhabditina</taxon>
        <taxon>Rhabditomorpha</taxon>
        <taxon>Strongyloidea</taxon>
        <taxon>Heterorhabditidae</taxon>
        <taxon>Heterorhabditis</taxon>
    </lineage>
</organism>
<feature type="compositionally biased region" description="Low complexity" evidence="1">
    <location>
        <begin position="77"/>
        <end position="93"/>
    </location>
</feature>
<evidence type="ECO:0000256" key="1">
    <source>
        <dbReference type="SAM" id="MobiDB-lite"/>
    </source>
</evidence>
<dbReference type="AlphaFoldDB" id="A0A1I7WDM6"/>